<dbReference type="Proteomes" id="UP000219914">
    <property type="component" value="Unassembled WGS sequence"/>
</dbReference>
<dbReference type="Pfam" id="PF06048">
    <property type="entry name" value="DUF927"/>
    <property type="match status" value="1"/>
</dbReference>
<feature type="compositionally biased region" description="Basic residues" evidence="1">
    <location>
        <begin position="34"/>
        <end position="45"/>
    </location>
</feature>
<name>A0ABX4JM25_9HYPH</name>
<feature type="compositionally biased region" description="Basic and acidic residues" evidence="1">
    <location>
        <begin position="48"/>
        <end position="60"/>
    </location>
</feature>
<accession>A0ABX4JM25</accession>
<evidence type="ECO:0000313" key="4">
    <source>
        <dbReference type="Proteomes" id="UP000219914"/>
    </source>
</evidence>
<reference evidence="3 4" key="1">
    <citation type="submission" date="2017-09" db="EMBL/GenBank/DDBJ databases">
        <title>Comparative genomics of rhizobia isolated from Phaseolus vulgaris in China.</title>
        <authorList>
            <person name="Tong W."/>
        </authorList>
    </citation>
    <scope>NUCLEOTIDE SEQUENCE [LARGE SCALE GENOMIC DNA]</scope>
    <source>
        <strain evidence="3 4">FH14</strain>
    </source>
</reference>
<feature type="region of interest" description="Disordered" evidence="1">
    <location>
        <begin position="34"/>
        <end position="115"/>
    </location>
</feature>
<organism evidence="3 4">
    <name type="scientific">Rhizobium hidalgonense</name>
    <dbReference type="NCBI Taxonomy" id="1538159"/>
    <lineage>
        <taxon>Bacteria</taxon>
        <taxon>Pseudomonadati</taxon>
        <taxon>Pseudomonadota</taxon>
        <taxon>Alphaproteobacteria</taxon>
        <taxon>Hyphomicrobiales</taxon>
        <taxon>Rhizobiaceae</taxon>
        <taxon>Rhizobium/Agrobacterium group</taxon>
        <taxon>Rhizobium</taxon>
    </lineage>
</organism>
<protein>
    <recommendedName>
        <fullName evidence="2">DUF927 domain-containing protein</fullName>
    </recommendedName>
</protein>
<proteinExistence type="predicted"/>
<evidence type="ECO:0000256" key="1">
    <source>
        <dbReference type="SAM" id="MobiDB-lite"/>
    </source>
</evidence>
<gene>
    <name evidence="3" type="ORF">CO674_29790</name>
</gene>
<feature type="domain" description="DUF927" evidence="2">
    <location>
        <begin position="154"/>
        <end position="385"/>
    </location>
</feature>
<sequence>MASLHDYHAHYASDPVRRLRRAYHIALCSRRNGNHHRRYAMKKPTKSPAERSTTHKDAGKKGVSGKGSPTAPTHPAANTGSVGKLGLNPNSAKWIERVGPNTGPHRPGKSPAPSAIAGVSDAGQTKLPAVSDLNVSILTGDDGDVYHRFEALGRAVVISSKMVVENRLQIMGALRRIGILAVSPAIKNEISQRIESAEHDVKTIVATRVGFEKTDIPRYFVYGDGTVISPDPELRVISLVEDRGRFRSSGELSNYEEGIAKVIREQPVPVTLFFYALIQVLKPFVSATRYKAENMVLELVGDTSTFKSALTCTLAGTVWGEGHSPEGYARSWNMSDQAIEDLFVAFNDHLLILDEATLAHANEKSRADKILNAVHRLSSGQGRARPGDAIEGHSVTMLSNSNQPMRSILSVTTTEEVRRALEVRLISFQLANKEASFFHGPPAGYSSVRDAMHKLFATTKENYGLLARKFILNVLTCAQQDSGSLIRTIEKSIAKFLQGINLEDEVSHRRVQPFALAYAASVVAFNTGTLRKKHWGKVKRSIKQAWAEYGAANSGVAGDPRIIAYMNDTSKWFVDAREGAKPQISDLNFRKVAGIFYLGKDKSLRLAVPNAAISNMKMSAAALKQLKKEGVLRAGKSLQTKLALRHVNDKNKTDVFYVFKVLEIPAPTRLFRDPGSSKLKQP</sequence>
<evidence type="ECO:0000259" key="2">
    <source>
        <dbReference type="Pfam" id="PF06048"/>
    </source>
</evidence>
<dbReference type="EMBL" id="NWSY01000031">
    <property type="protein sequence ID" value="PDT20043.1"/>
    <property type="molecule type" value="Genomic_DNA"/>
</dbReference>
<keyword evidence="4" id="KW-1185">Reference proteome</keyword>
<comment type="caution">
    <text evidence="3">The sequence shown here is derived from an EMBL/GenBank/DDBJ whole genome shotgun (WGS) entry which is preliminary data.</text>
</comment>
<evidence type="ECO:0000313" key="3">
    <source>
        <dbReference type="EMBL" id="PDT20043.1"/>
    </source>
</evidence>
<dbReference type="InterPro" id="IPR009270">
    <property type="entry name" value="DUF927"/>
</dbReference>